<evidence type="ECO:0000256" key="5">
    <source>
        <dbReference type="ARBA" id="ARBA00022827"/>
    </source>
</evidence>
<dbReference type="SUPFAM" id="SSF56645">
    <property type="entry name" value="Acyl-CoA dehydrogenase NM domain-like"/>
    <property type="match status" value="1"/>
</dbReference>
<dbReference type="InterPro" id="IPR009100">
    <property type="entry name" value="AcylCoA_DH/oxidase_NM_dom_sf"/>
</dbReference>
<dbReference type="InterPro" id="IPR037069">
    <property type="entry name" value="AcylCoA_DH/ox_N_sf"/>
</dbReference>
<dbReference type="Pfam" id="PF02771">
    <property type="entry name" value="Acyl-CoA_dh_N"/>
    <property type="match status" value="1"/>
</dbReference>
<proteinExistence type="inferred from homology"/>
<evidence type="ECO:0000256" key="4">
    <source>
        <dbReference type="ARBA" id="ARBA00022630"/>
    </source>
</evidence>
<dbReference type="PANTHER" id="PTHR48083:SF20">
    <property type="entry name" value="LONG-CHAIN SPECIFIC ACYL-COA DEHYDROGENASE, MITOCHONDRIAL"/>
    <property type="match status" value="1"/>
</dbReference>
<dbReference type="GO" id="GO:0050660">
    <property type="term" value="F:flavin adenine dinucleotide binding"/>
    <property type="evidence" value="ECO:0007669"/>
    <property type="project" value="InterPro"/>
</dbReference>
<evidence type="ECO:0000256" key="7">
    <source>
        <dbReference type="ARBA" id="ARBA00037085"/>
    </source>
</evidence>
<evidence type="ECO:0000256" key="2">
    <source>
        <dbReference type="ARBA" id="ARBA00005102"/>
    </source>
</evidence>
<accession>A0A1G4WRI1</accession>
<dbReference type="GO" id="GO:0005737">
    <property type="term" value="C:cytoplasm"/>
    <property type="evidence" value="ECO:0007669"/>
    <property type="project" value="TreeGrafter"/>
</dbReference>
<dbReference type="Pfam" id="PF02770">
    <property type="entry name" value="Acyl-CoA_dh_M"/>
    <property type="match status" value="1"/>
</dbReference>
<dbReference type="Gene3D" id="1.10.540.10">
    <property type="entry name" value="Acyl-CoA dehydrogenase/oxidase, N-terminal domain"/>
    <property type="match status" value="1"/>
</dbReference>
<evidence type="ECO:0000256" key="10">
    <source>
        <dbReference type="RuleBase" id="RU362125"/>
    </source>
</evidence>
<protein>
    <recommendedName>
        <fullName evidence="8">Acyl-[acyl-carrier-protein] dehydrogenase MbtN</fullName>
    </recommendedName>
    <alternativeName>
        <fullName evidence="9">Mycobactin synthase protein N</fullName>
    </alternativeName>
</protein>
<dbReference type="EMBL" id="FMUB01000009">
    <property type="protein sequence ID" value="SCX28059.1"/>
    <property type="molecule type" value="Genomic_DNA"/>
</dbReference>
<dbReference type="InterPro" id="IPR046373">
    <property type="entry name" value="Acyl-CoA_Oxase/DH_mid-dom_sf"/>
</dbReference>
<evidence type="ECO:0000256" key="6">
    <source>
        <dbReference type="ARBA" id="ARBA00023002"/>
    </source>
</evidence>
<comment type="similarity">
    <text evidence="3 10">Belongs to the acyl-CoA dehydrogenase family.</text>
</comment>
<dbReference type="Gene3D" id="1.20.140.10">
    <property type="entry name" value="Butyryl-CoA Dehydrogenase, subunit A, domain 3"/>
    <property type="match status" value="1"/>
</dbReference>
<keyword evidence="6 10" id="KW-0560">Oxidoreductase</keyword>
<evidence type="ECO:0000256" key="8">
    <source>
        <dbReference type="ARBA" id="ARBA00040394"/>
    </source>
</evidence>
<keyword evidence="4 10" id="KW-0285">Flavoprotein</keyword>
<dbReference type="Pfam" id="PF00441">
    <property type="entry name" value="Acyl-CoA_dh_1"/>
    <property type="match status" value="1"/>
</dbReference>
<dbReference type="PIRSF" id="PIRSF016578">
    <property type="entry name" value="HsaA"/>
    <property type="match status" value="1"/>
</dbReference>
<dbReference type="GO" id="GO:0033539">
    <property type="term" value="P:fatty acid beta-oxidation using acyl-CoA dehydrogenase"/>
    <property type="evidence" value="ECO:0007669"/>
    <property type="project" value="TreeGrafter"/>
</dbReference>
<dbReference type="SUPFAM" id="SSF47203">
    <property type="entry name" value="Acyl-CoA dehydrogenase C-terminal domain-like"/>
    <property type="match status" value="1"/>
</dbReference>
<feature type="domain" description="Acyl-CoA oxidase/dehydrogenase middle" evidence="12">
    <location>
        <begin position="152"/>
        <end position="239"/>
    </location>
</feature>
<dbReference type="CDD" id="cd00567">
    <property type="entry name" value="ACAD"/>
    <property type="match status" value="1"/>
</dbReference>
<comment type="function">
    <text evidence="7">Catalyzes the dehydrogenation at the alpha-beta position of ACP-bound acyl chains. This results in the introduction of a double bond in the lipidic chain, which is further transferred to the epsilon-amino group of lysine residue in the mycobactin core by MbtK.</text>
</comment>
<dbReference type="RefSeq" id="WP_090361377.1">
    <property type="nucleotide sequence ID" value="NZ_FMUB01000009.1"/>
</dbReference>
<dbReference type="Proteomes" id="UP000199707">
    <property type="component" value="Unassembled WGS sequence"/>
</dbReference>
<evidence type="ECO:0000259" key="13">
    <source>
        <dbReference type="Pfam" id="PF02771"/>
    </source>
</evidence>
<comment type="cofactor">
    <cofactor evidence="1 10">
        <name>FAD</name>
        <dbReference type="ChEBI" id="CHEBI:57692"/>
    </cofactor>
</comment>
<dbReference type="STRING" id="1502745.SAMN02799620_04510"/>
<feature type="domain" description="Acyl-CoA dehydrogenase/oxidase C-terminal" evidence="11">
    <location>
        <begin position="254"/>
        <end position="398"/>
    </location>
</feature>
<dbReference type="GO" id="GO:0003995">
    <property type="term" value="F:acyl-CoA dehydrogenase activity"/>
    <property type="evidence" value="ECO:0007669"/>
    <property type="project" value="TreeGrafter"/>
</dbReference>
<dbReference type="AlphaFoldDB" id="A0A1G4WRI1"/>
<evidence type="ECO:0000313" key="14">
    <source>
        <dbReference type="EMBL" id="SCX28059.1"/>
    </source>
</evidence>
<dbReference type="InterPro" id="IPR009075">
    <property type="entry name" value="AcylCo_DH/oxidase_C"/>
</dbReference>
<name>A0A1G4WRI1_9MYCO</name>
<reference evidence="15" key="1">
    <citation type="submission" date="2016-10" db="EMBL/GenBank/DDBJ databases">
        <authorList>
            <person name="Varghese N."/>
            <person name="Submissions S."/>
        </authorList>
    </citation>
    <scope>NUCLEOTIDE SEQUENCE [LARGE SCALE GENOMIC DNA]</scope>
    <source>
        <strain evidence="15">UNC267MFSha1.1M11</strain>
    </source>
</reference>
<keyword evidence="5 10" id="KW-0274">FAD</keyword>
<gene>
    <name evidence="14" type="ORF">SAMN02799620_04510</name>
</gene>
<dbReference type="InterPro" id="IPR006091">
    <property type="entry name" value="Acyl-CoA_Oxase/DH_mid-dom"/>
</dbReference>
<organism evidence="14 15">
    <name type="scientific">Mycolicibacterium fluoranthenivorans</name>
    <dbReference type="NCBI Taxonomy" id="258505"/>
    <lineage>
        <taxon>Bacteria</taxon>
        <taxon>Bacillati</taxon>
        <taxon>Actinomycetota</taxon>
        <taxon>Actinomycetes</taxon>
        <taxon>Mycobacteriales</taxon>
        <taxon>Mycobacteriaceae</taxon>
        <taxon>Mycolicibacterium</taxon>
    </lineage>
</organism>
<dbReference type="InterPro" id="IPR036250">
    <property type="entry name" value="AcylCo_DH-like_C"/>
</dbReference>
<dbReference type="InterPro" id="IPR050741">
    <property type="entry name" value="Acyl-CoA_dehydrogenase"/>
</dbReference>
<sequence length="417" mass="44720">MVIDTRISELNEGNNMTTIEKQPDLVNMGPLLVQDRASKDLTAFRSRVRAMVAEHLTPLVPEAEETRNFPRNGVAAMGAEGLFRERWTGGPYGDLGRSVVISEEMGRAGLGGVGAGVSLHFEAATAILRRCAHTPYALEILDRALDGDYICCLATTEQHVGSNIAEVGATTLRPEGDGWRVQGVKWFVSPGSAADGVLVLCRAESGLALALVPRDGFTIVKRLQTSGMRGLGTARLAIDAHVPEDAILAAPGLGLPTATFGLMFERLAIAAGAIGSLELALTLSATHLRRRRSQGAPLYDYQALRLRLADLYSQTALARHALHSVVAGLSVGAASLGELAGVKVTIARMAEPIVSECMHIFGGRGYLEDETPMARLWRDLRVGRVGAGVDEVMWELVAGEMPVDDDLYNTWIPEFAE</sequence>
<feature type="domain" description="Acyl-CoA dehydrogenase/oxidase N-terminal" evidence="13">
    <location>
        <begin position="39"/>
        <end position="130"/>
    </location>
</feature>
<evidence type="ECO:0000313" key="15">
    <source>
        <dbReference type="Proteomes" id="UP000199707"/>
    </source>
</evidence>
<evidence type="ECO:0000256" key="9">
    <source>
        <dbReference type="ARBA" id="ARBA00042660"/>
    </source>
</evidence>
<evidence type="ECO:0000256" key="1">
    <source>
        <dbReference type="ARBA" id="ARBA00001974"/>
    </source>
</evidence>
<evidence type="ECO:0000256" key="3">
    <source>
        <dbReference type="ARBA" id="ARBA00009347"/>
    </source>
</evidence>
<evidence type="ECO:0000259" key="12">
    <source>
        <dbReference type="Pfam" id="PF02770"/>
    </source>
</evidence>
<dbReference type="PANTHER" id="PTHR48083">
    <property type="entry name" value="MEDIUM-CHAIN SPECIFIC ACYL-COA DEHYDROGENASE, MITOCHONDRIAL-RELATED"/>
    <property type="match status" value="1"/>
</dbReference>
<evidence type="ECO:0000259" key="11">
    <source>
        <dbReference type="Pfam" id="PF00441"/>
    </source>
</evidence>
<dbReference type="Gene3D" id="2.40.110.10">
    <property type="entry name" value="Butyryl-CoA Dehydrogenase, subunit A, domain 2"/>
    <property type="match status" value="1"/>
</dbReference>
<dbReference type="InterPro" id="IPR013786">
    <property type="entry name" value="AcylCoA_DH/ox_N"/>
</dbReference>
<comment type="pathway">
    <text evidence="2">Siderophore biosynthesis; mycobactin biosynthesis.</text>
</comment>